<sequence length="313" mass="32509">MRAIAAAAAVGLAAVMAAPADLGLGAPVLPQVLSTLLDAYKPLLANYTAAQLPATIGNCGAANPPTPCMDSGSNLYEDTSSDWYKVTARWMSGINTMSLTSLAMSFDDAGALALNVVVNFKELPMSLRVEGCLFNACAMVLDNTKYCCGSDKTVTMTASATCNETFPFVRDVVFSDAQITPPMTVQVTVAGKAIKLKDITTAAQDGIKTVAGSFLQTKGIDLLNSQIKDLFGNKVYCSQASKDRQTPAPTTTPPPTTARPTVAPTTVTVGSQAGPSAKSSAPTTQPSSALASLHYTSTVPMLLSFLVVCILHA</sequence>
<dbReference type="AlphaFoldDB" id="A0A067CR49"/>
<feature type="chain" id="PRO_5044777946" description="Secreted protein" evidence="2">
    <location>
        <begin position="26"/>
        <end position="313"/>
    </location>
</feature>
<dbReference type="EMBL" id="KK583207">
    <property type="protein sequence ID" value="KDO29272.1"/>
    <property type="molecule type" value="Genomic_DNA"/>
</dbReference>
<accession>A0A067CR49</accession>
<dbReference type="Proteomes" id="UP000030745">
    <property type="component" value="Unassembled WGS sequence"/>
</dbReference>
<evidence type="ECO:0000313" key="3">
    <source>
        <dbReference type="EMBL" id="KDO29272.1"/>
    </source>
</evidence>
<dbReference type="OMA" id="FNACAMV"/>
<keyword evidence="2" id="KW-0732">Signal</keyword>
<evidence type="ECO:0000313" key="4">
    <source>
        <dbReference type="Proteomes" id="UP000030745"/>
    </source>
</evidence>
<organism evidence="3 4">
    <name type="scientific">Saprolegnia parasitica (strain CBS 223.65)</name>
    <dbReference type="NCBI Taxonomy" id="695850"/>
    <lineage>
        <taxon>Eukaryota</taxon>
        <taxon>Sar</taxon>
        <taxon>Stramenopiles</taxon>
        <taxon>Oomycota</taxon>
        <taxon>Saprolegniomycetes</taxon>
        <taxon>Saprolegniales</taxon>
        <taxon>Saprolegniaceae</taxon>
        <taxon>Saprolegnia</taxon>
    </lineage>
</organism>
<reference evidence="3 4" key="1">
    <citation type="journal article" date="2013" name="PLoS Genet.">
        <title>Distinctive expansion of potential virulence genes in the genome of the oomycete fish pathogen Saprolegnia parasitica.</title>
        <authorList>
            <person name="Jiang R.H."/>
            <person name="de Bruijn I."/>
            <person name="Haas B.J."/>
            <person name="Belmonte R."/>
            <person name="Lobach L."/>
            <person name="Christie J."/>
            <person name="van den Ackerveken G."/>
            <person name="Bottin A."/>
            <person name="Bulone V."/>
            <person name="Diaz-Moreno S.M."/>
            <person name="Dumas B."/>
            <person name="Fan L."/>
            <person name="Gaulin E."/>
            <person name="Govers F."/>
            <person name="Grenville-Briggs L.J."/>
            <person name="Horner N.R."/>
            <person name="Levin J.Z."/>
            <person name="Mammella M."/>
            <person name="Meijer H.J."/>
            <person name="Morris P."/>
            <person name="Nusbaum C."/>
            <person name="Oome S."/>
            <person name="Phillips A.J."/>
            <person name="van Rooyen D."/>
            <person name="Rzeszutek E."/>
            <person name="Saraiva M."/>
            <person name="Secombes C.J."/>
            <person name="Seidl M.F."/>
            <person name="Snel B."/>
            <person name="Stassen J.H."/>
            <person name="Sykes S."/>
            <person name="Tripathy S."/>
            <person name="van den Berg H."/>
            <person name="Vega-Arreguin J.C."/>
            <person name="Wawra S."/>
            <person name="Young S.K."/>
            <person name="Zeng Q."/>
            <person name="Dieguez-Uribeondo J."/>
            <person name="Russ C."/>
            <person name="Tyler B.M."/>
            <person name="van West P."/>
        </authorList>
    </citation>
    <scope>NUCLEOTIDE SEQUENCE [LARGE SCALE GENOMIC DNA]</scope>
    <source>
        <strain evidence="3 4">CBS 223.65</strain>
    </source>
</reference>
<evidence type="ECO:0000256" key="2">
    <source>
        <dbReference type="SAM" id="SignalP"/>
    </source>
</evidence>
<feature type="compositionally biased region" description="Low complexity" evidence="1">
    <location>
        <begin position="258"/>
        <end position="269"/>
    </location>
</feature>
<dbReference type="GeneID" id="24127847"/>
<evidence type="ECO:0000256" key="1">
    <source>
        <dbReference type="SAM" id="MobiDB-lite"/>
    </source>
</evidence>
<proteinExistence type="predicted"/>
<keyword evidence="4" id="KW-1185">Reference proteome</keyword>
<dbReference type="KEGG" id="spar:SPRG_05452"/>
<dbReference type="OrthoDB" id="75832at2759"/>
<dbReference type="VEuPathDB" id="FungiDB:SPRG_05452"/>
<dbReference type="RefSeq" id="XP_012200086.1">
    <property type="nucleotide sequence ID" value="XM_012344696.1"/>
</dbReference>
<evidence type="ECO:0008006" key="5">
    <source>
        <dbReference type="Google" id="ProtNLM"/>
    </source>
</evidence>
<gene>
    <name evidence="3" type="ORF">SPRG_05452</name>
</gene>
<feature type="signal peptide" evidence="2">
    <location>
        <begin position="1"/>
        <end position="25"/>
    </location>
</feature>
<feature type="region of interest" description="Disordered" evidence="1">
    <location>
        <begin position="241"/>
        <end position="286"/>
    </location>
</feature>
<protein>
    <recommendedName>
        <fullName evidence="5">Secreted protein</fullName>
    </recommendedName>
</protein>
<feature type="compositionally biased region" description="Polar residues" evidence="1">
    <location>
        <begin position="270"/>
        <end position="286"/>
    </location>
</feature>
<name>A0A067CR49_SAPPC</name>